<dbReference type="RefSeq" id="WP_165910631.1">
    <property type="nucleotide sequence ID" value="NZ_JAANCM010000003.1"/>
</dbReference>
<accession>A0AA43ZDB0</accession>
<protein>
    <submittedName>
        <fullName evidence="1">Uncharacterized protein</fullName>
    </submittedName>
</protein>
<name>A0AA43ZDB0_9HYPH</name>
<sequence>MKEAFIDGHYKIARVHLERSGIVSTTAFAQRVSMQMRVLMRSFRA</sequence>
<dbReference type="EMBL" id="JAANCM010000003">
    <property type="protein sequence ID" value="NHT75717.1"/>
    <property type="molecule type" value="Genomic_DNA"/>
</dbReference>
<reference evidence="1" key="1">
    <citation type="submission" date="2020-03" db="EMBL/GenBank/DDBJ databases">
        <title>Ferranicluibacter endophyticum gen. nov., sp. nov., a new genus isolated from Rubus ulmifolius Schott. stem.</title>
        <authorList>
            <person name="Roca-Couso R."/>
            <person name="Flores-Felix J.D."/>
            <person name="Igual J.M."/>
            <person name="Rivas R."/>
        </authorList>
    </citation>
    <scope>NUCLEOTIDE SEQUENCE</scope>
    <source>
        <strain evidence="1">CRRU44</strain>
    </source>
</reference>
<comment type="caution">
    <text evidence="1">The sequence shown here is derived from an EMBL/GenBank/DDBJ whole genome shotgun (WGS) entry which is preliminary data.</text>
</comment>
<keyword evidence="2" id="KW-1185">Reference proteome</keyword>
<dbReference type="Proteomes" id="UP001155840">
    <property type="component" value="Unassembled WGS sequence"/>
</dbReference>
<dbReference type="AlphaFoldDB" id="A0AA43ZDB0"/>
<organism evidence="1 2">
    <name type="scientific">Ferranicluibacter rubi</name>
    <dbReference type="NCBI Taxonomy" id="2715133"/>
    <lineage>
        <taxon>Bacteria</taxon>
        <taxon>Pseudomonadati</taxon>
        <taxon>Pseudomonadota</taxon>
        <taxon>Alphaproteobacteria</taxon>
        <taxon>Hyphomicrobiales</taxon>
        <taxon>Rhizobiaceae</taxon>
        <taxon>Ferranicluibacter</taxon>
    </lineage>
</organism>
<evidence type="ECO:0000313" key="1">
    <source>
        <dbReference type="EMBL" id="NHT75717.1"/>
    </source>
</evidence>
<evidence type="ECO:0000313" key="2">
    <source>
        <dbReference type="Proteomes" id="UP001155840"/>
    </source>
</evidence>
<proteinExistence type="predicted"/>
<gene>
    <name evidence="1" type="ORF">G8E10_08165</name>
</gene>